<reference evidence="4 5" key="1">
    <citation type="submission" date="2017-11" db="EMBL/GenBank/DDBJ databases">
        <title>Evolution of Phototrophy in the Chloroflexi Phylum Driven by Horizontal Gene Transfer.</title>
        <authorList>
            <person name="Ward L.M."/>
            <person name="Hemp J."/>
            <person name="Shih P.M."/>
            <person name="Mcglynn S.E."/>
            <person name="Fischer W."/>
        </authorList>
    </citation>
    <scope>NUCLEOTIDE SEQUENCE [LARGE SCALE GENOMIC DNA]</scope>
    <source>
        <strain evidence="4">JP3_7</strain>
    </source>
</reference>
<feature type="domain" description="Aminotransferase class V" evidence="3">
    <location>
        <begin position="120"/>
        <end position="236"/>
    </location>
</feature>
<sequence>MSIYDELGVRPVINANATLTKLGGSVMPPEVIAAMEEAARFHVDLEELHDRVGERLAALTGNEAAMVATGAAAGIVLAIAACVSGGDRELARHLPHTEALDKNEVIMFTSHRNGYDFAVRQTGVKVIEIGSETHTDPAELEAAFSPRTAAFVWFQGYFTGKGDLPIERVLAACRARGVPVIVDGAAQLPPVENLWRFTQLGADCAIFSGGKDLRGPQTTGLIVGRRGLIQAMRKLSSPNHGIGRPMKVGKEEMVGLLAAVKRYIAMDHEERRERDERVVAHWCATFSALPGVRAVRSFPNEAGQPLPRCEVFIDPHQTGITRDALIAQLWDGDPRISVSASDDADGILLNPMTLTDEEVRSVTERIVNLLHRGI</sequence>
<protein>
    <recommendedName>
        <fullName evidence="3">Aminotransferase class V domain-containing protein</fullName>
    </recommendedName>
</protein>
<organism evidence="4 5">
    <name type="scientific">Candidatus Thermofonsia Clade 3 bacterium</name>
    <dbReference type="NCBI Taxonomy" id="2364212"/>
    <lineage>
        <taxon>Bacteria</taxon>
        <taxon>Bacillati</taxon>
        <taxon>Chloroflexota</taxon>
        <taxon>Candidatus Thermofontia</taxon>
        <taxon>Candidatus Thermofonsia Clade 3</taxon>
    </lineage>
</organism>
<comment type="caution">
    <text evidence="4">The sequence shown here is derived from an EMBL/GenBank/DDBJ whole genome shotgun (WGS) entry which is preliminary data.</text>
</comment>
<evidence type="ECO:0000259" key="3">
    <source>
        <dbReference type="Pfam" id="PF00266"/>
    </source>
</evidence>
<evidence type="ECO:0000256" key="2">
    <source>
        <dbReference type="ARBA" id="ARBA00022898"/>
    </source>
</evidence>
<dbReference type="InterPro" id="IPR015421">
    <property type="entry name" value="PyrdxlP-dep_Trfase_major"/>
</dbReference>
<dbReference type="Gene3D" id="3.40.640.10">
    <property type="entry name" value="Type I PLP-dependent aspartate aminotransferase-like (Major domain)"/>
    <property type="match status" value="1"/>
</dbReference>
<dbReference type="Proteomes" id="UP000230790">
    <property type="component" value="Unassembled WGS sequence"/>
</dbReference>
<dbReference type="Pfam" id="PF00266">
    <property type="entry name" value="Aminotran_5"/>
    <property type="match status" value="1"/>
</dbReference>
<name>A0A2M8QCS0_9CHLR</name>
<dbReference type="InterPro" id="IPR000192">
    <property type="entry name" value="Aminotrans_V_dom"/>
</dbReference>
<gene>
    <name evidence="4" type="ORF">CUN48_07725</name>
</gene>
<dbReference type="GO" id="GO:0004125">
    <property type="term" value="F:L-seryl-tRNA(Sec) selenium transferase activity"/>
    <property type="evidence" value="ECO:0007669"/>
    <property type="project" value="TreeGrafter"/>
</dbReference>
<accession>A0A2M8QCS0</accession>
<dbReference type="InterPro" id="IPR015424">
    <property type="entry name" value="PyrdxlP-dep_Trfase"/>
</dbReference>
<dbReference type="SUPFAM" id="SSF53383">
    <property type="entry name" value="PLP-dependent transferases"/>
    <property type="match status" value="1"/>
</dbReference>
<proteinExistence type="predicted"/>
<dbReference type="PANTHER" id="PTHR32328">
    <property type="entry name" value="L-SERYL-TRNA(SEC) SELENIUM TRANSFERASE"/>
    <property type="match status" value="1"/>
</dbReference>
<evidence type="ECO:0000313" key="5">
    <source>
        <dbReference type="Proteomes" id="UP000230790"/>
    </source>
</evidence>
<dbReference type="PANTHER" id="PTHR32328:SF0">
    <property type="entry name" value="L-SERYL-TRNA(SEC) SELENIUM TRANSFERASE"/>
    <property type="match status" value="1"/>
</dbReference>
<dbReference type="EMBL" id="PGTN01000041">
    <property type="protein sequence ID" value="PJF47601.1"/>
    <property type="molecule type" value="Genomic_DNA"/>
</dbReference>
<evidence type="ECO:0000256" key="1">
    <source>
        <dbReference type="ARBA" id="ARBA00001933"/>
    </source>
</evidence>
<evidence type="ECO:0000313" key="4">
    <source>
        <dbReference type="EMBL" id="PJF47601.1"/>
    </source>
</evidence>
<dbReference type="AlphaFoldDB" id="A0A2M8QCS0"/>
<keyword evidence="2" id="KW-0663">Pyridoxal phosphate</keyword>
<comment type="cofactor">
    <cofactor evidence="1">
        <name>pyridoxal 5'-phosphate</name>
        <dbReference type="ChEBI" id="CHEBI:597326"/>
    </cofactor>
</comment>